<organism evidence="2 3">
    <name type="scientific">Postia placenta MAD-698-R-SB12</name>
    <dbReference type="NCBI Taxonomy" id="670580"/>
    <lineage>
        <taxon>Eukaryota</taxon>
        <taxon>Fungi</taxon>
        <taxon>Dikarya</taxon>
        <taxon>Basidiomycota</taxon>
        <taxon>Agaricomycotina</taxon>
        <taxon>Agaricomycetes</taxon>
        <taxon>Polyporales</taxon>
        <taxon>Adustoporiaceae</taxon>
        <taxon>Rhodonia</taxon>
    </lineage>
</organism>
<feature type="compositionally biased region" description="Low complexity" evidence="1">
    <location>
        <begin position="18"/>
        <end position="42"/>
    </location>
</feature>
<dbReference type="PANTHER" id="PTHR10378">
    <property type="entry name" value="LIM DOMAIN-BINDING PROTEIN"/>
    <property type="match status" value="1"/>
</dbReference>
<feature type="compositionally biased region" description="Gly residues" evidence="1">
    <location>
        <begin position="881"/>
        <end position="891"/>
    </location>
</feature>
<dbReference type="RefSeq" id="XP_024337273.1">
    <property type="nucleotide sequence ID" value="XM_024477059.1"/>
</dbReference>
<accession>A0A1X6MVW0</accession>
<dbReference type="STRING" id="670580.A0A1X6MVW0"/>
<sequence>MSHLQPAAVLNNHFLPQQQQQQQLHPGPQQPQAQPGQPALLQNGPNPNAPMALLGAPQNTYSAQLNVMQANNGLRGQYVPPGASPQGLNPPRGPAPPLVNGHNSVQGMNGFPNGMIPQQQIRRVASQPQGLNQSAGHIGGMPQSMGGMGGIGMNPAQNMPGHMRQVHQPQHSLNGMQRIQQPPQHPGMQTHMSPDMGMQINRQQHLPMTMNGGLPPHSSRTPSTQAPLMSGMNQPGSLTQQHSGGGMQPQMHQNPGFPSAMSMQHHNPQQQLGSSPHIGGHTQPHTAANMGANMPPSNMSPPQTDMFVSFQNGQMQPNVPQVPRLPQQNAQFSFQHSPTPPMQAGDLAQNVGGAQMNGPRPSSRPGLMSTPAQVSQVFEFGPNNENLPAPFNMHSNQQSAPARPPSHNANVSHPPFSLPPQSHQQGMPPRQSPRVPDQMNSHMGQVQRPQSQQGPPQRQSPQQAGSSRTPRVGQQPLPGMTQRISMVPPNQPGPPQQQPQPPQPQPSQNAQQHIAPRQPPGPAPLTPSMTNGQGPTAAGHQPDGQQQHPPQQHQLQQHTLQQQPQAAPNRQMMPPQMQFVVGLGQGTLRLLQFSGQLALETEAVGVIYHALNVSEPNPTIQTKDYRHWQDVIKDYFTHRAMMKITLWKDGQKQEAKPFEIGTPILPRFFLVTAQSGVKSMSIVLDNAREKTIAPGHGIIECPTASWIFRYSNGYTVALNGPLSAHVAAVPLMSPGQPPTPMSYVLRIEHLTFDATSHEKMVNVDRVGNLSIDGSPSHHALAMGPMGTKREEEEKRLDDVRRVSVAMPHEPVNAFGIPQATMRCLELAESVSQMSDLIHYSTEHQLGPRDALSHLARQIRDSQPRDVKPMTMSKPGPPPGPGGGCSTAGPGPGSMFDGAGSSSTSLSSTMNQATAPSTPHIAPAAVDSKQNKPAMQVSSQPSSSTPSASASTPAAAATPGGPTTTPSMPNATLKRKATRTEDGSPIVANADQAPPAKRTTRKRGRTQGG</sequence>
<feature type="compositionally biased region" description="Low complexity" evidence="1">
    <location>
        <begin position="537"/>
        <end position="568"/>
    </location>
</feature>
<reference evidence="2 3" key="1">
    <citation type="submission" date="2017-04" db="EMBL/GenBank/DDBJ databases">
        <title>Genome Sequence of the Model Brown-Rot Fungus Postia placenta SB12.</title>
        <authorList>
            <consortium name="DOE Joint Genome Institute"/>
            <person name="Gaskell J."/>
            <person name="Kersten P."/>
            <person name="Larrondo L.F."/>
            <person name="Canessa P."/>
            <person name="Martinez D."/>
            <person name="Hibbett D."/>
            <person name="Schmoll M."/>
            <person name="Kubicek C.P."/>
            <person name="Martinez A.T."/>
            <person name="Yadav J."/>
            <person name="Master E."/>
            <person name="Magnuson J.K."/>
            <person name="James T."/>
            <person name="Yaver D."/>
            <person name="Berka R."/>
            <person name="Labutti K."/>
            <person name="Lipzen A."/>
            <person name="Aerts A."/>
            <person name="Barry K."/>
            <person name="Henrissat B."/>
            <person name="Blanchette R."/>
            <person name="Grigoriev I."/>
            <person name="Cullen D."/>
        </authorList>
    </citation>
    <scope>NUCLEOTIDE SEQUENCE [LARGE SCALE GENOMIC DNA]</scope>
    <source>
        <strain evidence="2 3">MAD-698-R-SB12</strain>
    </source>
</reference>
<protein>
    <submittedName>
        <fullName evidence="2">Uncharacterized protein</fullName>
    </submittedName>
</protein>
<evidence type="ECO:0000313" key="3">
    <source>
        <dbReference type="Proteomes" id="UP000194127"/>
    </source>
</evidence>
<gene>
    <name evidence="2" type="ORF">POSPLADRAFT_1035039</name>
</gene>
<feature type="compositionally biased region" description="Low complexity" evidence="1">
    <location>
        <begin position="444"/>
        <end position="468"/>
    </location>
</feature>
<dbReference type="OrthoDB" id="774557at2759"/>
<feature type="compositionally biased region" description="Pro residues" evidence="1">
    <location>
        <begin position="489"/>
        <end position="505"/>
    </location>
</feature>
<feature type="compositionally biased region" description="Polar residues" evidence="1">
    <location>
        <begin position="218"/>
        <end position="242"/>
    </location>
</feature>
<dbReference type="GeneID" id="36322009"/>
<feature type="compositionally biased region" description="Basic residues" evidence="1">
    <location>
        <begin position="997"/>
        <end position="1008"/>
    </location>
</feature>
<proteinExistence type="predicted"/>
<feature type="compositionally biased region" description="Low complexity" evidence="1">
    <location>
        <begin position="937"/>
        <end position="966"/>
    </location>
</feature>
<feature type="region of interest" description="Disordered" evidence="1">
    <location>
        <begin position="212"/>
        <end position="308"/>
    </location>
</feature>
<evidence type="ECO:0000256" key="1">
    <source>
        <dbReference type="SAM" id="MobiDB-lite"/>
    </source>
</evidence>
<feature type="region of interest" description="Disordered" evidence="1">
    <location>
        <begin position="18"/>
        <end position="53"/>
    </location>
</feature>
<dbReference type="AlphaFoldDB" id="A0A1X6MVW0"/>
<evidence type="ECO:0000313" key="2">
    <source>
        <dbReference type="EMBL" id="OSX60479.1"/>
    </source>
</evidence>
<feature type="compositionally biased region" description="Polar residues" evidence="1">
    <location>
        <begin position="261"/>
        <end position="274"/>
    </location>
</feature>
<feature type="region of interest" description="Disordered" evidence="1">
    <location>
        <begin position="332"/>
        <end position="569"/>
    </location>
</feature>
<dbReference type="Pfam" id="PF01803">
    <property type="entry name" value="LIM_bind"/>
    <property type="match status" value="1"/>
</dbReference>
<dbReference type="InterPro" id="IPR029005">
    <property type="entry name" value="LIM-bd/SEUSS"/>
</dbReference>
<feature type="region of interest" description="Disordered" evidence="1">
    <location>
        <begin position="860"/>
        <end position="1008"/>
    </location>
</feature>
<name>A0A1X6MVW0_9APHY</name>
<dbReference type="Proteomes" id="UP000194127">
    <property type="component" value="Unassembled WGS sequence"/>
</dbReference>
<keyword evidence="3" id="KW-1185">Reference proteome</keyword>
<dbReference type="EMBL" id="KZ110600">
    <property type="protein sequence ID" value="OSX60479.1"/>
    <property type="molecule type" value="Genomic_DNA"/>
</dbReference>